<dbReference type="InterPro" id="IPR017932">
    <property type="entry name" value="GATase_2_dom"/>
</dbReference>
<dbReference type="InterPro" id="IPR029055">
    <property type="entry name" value="Ntn_hydrolases_N"/>
</dbReference>
<dbReference type="Pfam" id="PF01380">
    <property type="entry name" value="SIS"/>
    <property type="match status" value="2"/>
</dbReference>
<dbReference type="CDD" id="cd05008">
    <property type="entry name" value="SIS_GlmS_GlmD_1"/>
    <property type="match status" value="1"/>
</dbReference>
<dbReference type="PANTHER" id="PTHR10937:SF0">
    <property type="entry name" value="GLUTAMINE--FRUCTOSE-6-PHOSPHATE TRANSAMINASE (ISOMERIZING)"/>
    <property type="match status" value="1"/>
</dbReference>
<feature type="active site" description="Nucleophile; for GATase activity" evidence="8">
    <location>
        <position position="2"/>
    </location>
</feature>
<evidence type="ECO:0000256" key="1">
    <source>
        <dbReference type="ARBA" id="ARBA00001031"/>
    </source>
</evidence>
<evidence type="ECO:0000256" key="4">
    <source>
        <dbReference type="ARBA" id="ARBA00022576"/>
    </source>
</evidence>
<dbReference type="CDD" id="cd00714">
    <property type="entry name" value="GFAT"/>
    <property type="match status" value="1"/>
</dbReference>
<dbReference type="InterPro" id="IPR046348">
    <property type="entry name" value="SIS_dom_sf"/>
</dbReference>
<organism evidence="11 12">
    <name type="scientific">Staphylococcus chromogenes</name>
    <name type="common">Staphylococcus hyicus subsp. chromogenes</name>
    <dbReference type="NCBI Taxonomy" id="46126"/>
    <lineage>
        <taxon>Bacteria</taxon>
        <taxon>Bacillati</taxon>
        <taxon>Bacillota</taxon>
        <taxon>Bacilli</taxon>
        <taxon>Bacillales</taxon>
        <taxon>Staphylococcaceae</taxon>
        <taxon>Staphylococcus</taxon>
    </lineage>
</organism>
<dbReference type="Proteomes" id="UP000242008">
    <property type="component" value="Unassembled WGS sequence"/>
</dbReference>
<evidence type="ECO:0000313" key="12">
    <source>
        <dbReference type="Proteomes" id="UP000242008"/>
    </source>
</evidence>
<feature type="domain" description="Glutamine amidotransferase type-2" evidence="9">
    <location>
        <begin position="2"/>
        <end position="217"/>
    </location>
</feature>
<accession>A0ABX5I5Z3</accession>
<dbReference type="HAMAP" id="MF_00164">
    <property type="entry name" value="GlmS"/>
    <property type="match status" value="1"/>
</dbReference>
<keyword evidence="8" id="KW-0963">Cytoplasm</keyword>
<keyword evidence="5 8" id="KW-0808">Transferase</keyword>
<dbReference type="EC" id="2.6.1.16" evidence="2 8"/>
<evidence type="ECO:0000256" key="6">
    <source>
        <dbReference type="ARBA" id="ARBA00022737"/>
    </source>
</evidence>
<evidence type="ECO:0000256" key="2">
    <source>
        <dbReference type="ARBA" id="ARBA00012916"/>
    </source>
</evidence>
<evidence type="ECO:0000259" key="10">
    <source>
        <dbReference type="PROSITE" id="PS51464"/>
    </source>
</evidence>
<evidence type="ECO:0000256" key="5">
    <source>
        <dbReference type="ARBA" id="ARBA00022679"/>
    </source>
</evidence>
<evidence type="ECO:0000256" key="7">
    <source>
        <dbReference type="ARBA" id="ARBA00022962"/>
    </source>
</evidence>
<keyword evidence="4 8" id="KW-0032">Aminotransferase</keyword>
<feature type="initiator methionine" description="Removed" evidence="8">
    <location>
        <position position="1"/>
    </location>
</feature>
<feature type="domain" description="SIS" evidence="10">
    <location>
        <begin position="452"/>
        <end position="590"/>
    </location>
</feature>
<sequence>MCGIVGYIGTQNAKEILLRGLEKLEYRGYDSAGIATRDEQGVTVTKAQGRIAELRKEAEKAGDGSTGIGHTRWATHGVPSYENSHPHQSSSERFTLVHNGVIENYEELKQEYIPHVELKSETDTEVIVQLVEHFSEEGLSTEEAFTKVISLLHGSYALGLLDCEDESTIYVAKNKSPLLVGIGDDFNVIASDALAMIQVTSEYKELKDQEIVLVKRDSVVIKDLNGQVIERESYTAEIDASDAEKGIYSHYMLKEIHEQPAVMRRIIQEYEDESGNLKIDPEIVKDVSSADRIYIIAAGTSYHAGLVGKEFLEKWAGVPTEVHVASEFVYNTPLLSKNPLFIYISQSGETADSRAVLVETTKLGHKSLTITNVAGSTLSREADHTLLLHAGPEIAVASTKAYTAQIAVLSILSQVVAKEHGCETNIDLLPELAKVTAAIETIVDDAPKMEQIATDFLETTRNAFFIGRTIDFNVSLEGALKLKEISYIQAEGFAGGELKHGTIALIEEGTPVIALATQEGVNLSIRGNVKEVVARGANPCIISMEGLEKEGDTYVIPHVHELLTPLVSVVTLQLISYYAALHRDLDVDKPRNLAKSVTVE</sequence>
<evidence type="ECO:0000256" key="8">
    <source>
        <dbReference type="HAMAP-Rule" id="MF_00164"/>
    </source>
</evidence>
<dbReference type="NCBIfam" id="TIGR01135">
    <property type="entry name" value="glmS"/>
    <property type="match status" value="1"/>
</dbReference>
<name>A0ABX5I5Z3_STACR</name>
<dbReference type="Gene3D" id="3.60.20.10">
    <property type="entry name" value="Glutamine Phosphoribosylpyrophosphate, subunit 1, domain 1"/>
    <property type="match status" value="1"/>
</dbReference>
<dbReference type="EMBL" id="PZAO01000042">
    <property type="protein sequence ID" value="PTG67695.1"/>
    <property type="molecule type" value="Genomic_DNA"/>
</dbReference>
<reference evidence="11 12" key="1">
    <citation type="journal article" date="2016" name="Front. Microbiol.">
        <title>Comprehensive Phylogenetic Analysis of Bovine Non-aureus Staphylococci Species Based on Whole-Genome Sequencing.</title>
        <authorList>
            <person name="Naushad S."/>
            <person name="Barkema H.W."/>
            <person name="Luby C."/>
            <person name="Condas L.A."/>
            <person name="Nobrega D.B."/>
            <person name="Carson D.A."/>
            <person name="De Buck J."/>
        </authorList>
    </citation>
    <scope>NUCLEOTIDE SEQUENCE [LARGE SCALE GENOMIC DNA]</scope>
    <source>
        <strain evidence="11 12">SNUC 1363</strain>
    </source>
</reference>
<evidence type="ECO:0000256" key="3">
    <source>
        <dbReference type="ARBA" id="ARBA00016090"/>
    </source>
</evidence>
<evidence type="ECO:0000259" key="9">
    <source>
        <dbReference type="PROSITE" id="PS51278"/>
    </source>
</evidence>
<dbReference type="RefSeq" id="WP_107363051.1">
    <property type="nucleotide sequence ID" value="NZ_JAUDUP010000008.1"/>
</dbReference>
<comment type="subunit">
    <text evidence="8">Homodimer.</text>
</comment>
<dbReference type="NCBIfam" id="NF001484">
    <property type="entry name" value="PRK00331.1"/>
    <property type="match status" value="1"/>
</dbReference>
<proteinExistence type="inferred from homology"/>
<gene>
    <name evidence="8 11" type="primary">glmS</name>
    <name evidence="11" type="ORF">BU676_11525</name>
</gene>
<comment type="subcellular location">
    <subcellularLocation>
        <location evidence="8">Cytoplasm</location>
    </subcellularLocation>
</comment>
<dbReference type="PROSITE" id="PS51278">
    <property type="entry name" value="GATASE_TYPE_2"/>
    <property type="match status" value="1"/>
</dbReference>
<dbReference type="PROSITE" id="PS51464">
    <property type="entry name" value="SIS"/>
    <property type="match status" value="2"/>
</dbReference>
<feature type="domain" description="SIS" evidence="10">
    <location>
        <begin position="283"/>
        <end position="422"/>
    </location>
</feature>
<dbReference type="InterPro" id="IPR005855">
    <property type="entry name" value="GFAT"/>
</dbReference>
<keyword evidence="7" id="KW-0315">Glutamine amidotransferase</keyword>
<dbReference type="CDD" id="cd05009">
    <property type="entry name" value="SIS_GlmS_GlmD_2"/>
    <property type="match status" value="1"/>
</dbReference>
<keyword evidence="6" id="KW-0677">Repeat</keyword>
<dbReference type="InterPro" id="IPR001347">
    <property type="entry name" value="SIS_dom"/>
</dbReference>
<comment type="function">
    <text evidence="8">Catalyzes the first step in hexosamine metabolism, converting fructose-6P into glucosamine-6P using glutamine as a nitrogen source.</text>
</comment>
<protein>
    <recommendedName>
        <fullName evidence="3 8">Glutamine--fructose-6-phosphate aminotransferase [isomerizing]</fullName>
        <ecNumber evidence="2 8">2.6.1.16</ecNumber>
    </recommendedName>
    <alternativeName>
        <fullName evidence="8">D-fructose-6-phosphate amidotransferase</fullName>
    </alternativeName>
    <alternativeName>
        <fullName evidence="8">GFAT</fullName>
    </alternativeName>
    <alternativeName>
        <fullName evidence="8">Glucosamine-6-phosphate synthase</fullName>
    </alternativeName>
    <alternativeName>
        <fullName evidence="8">Hexosephosphate aminotransferase</fullName>
    </alternativeName>
    <alternativeName>
        <fullName evidence="8">L-glutamine--D-fructose-6-phosphate amidotransferase</fullName>
    </alternativeName>
</protein>
<comment type="caution">
    <text evidence="11">The sequence shown here is derived from an EMBL/GenBank/DDBJ whole genome shotgun (WGS) entry which is preliminary data.</text>
</comment>
<feature type="active site" description="For Fru-6P isomerization activity" evidence="8">
    <location>
        <position position="595"/>
    </location>
</feature>
<dbReference type="InterPro" id="IPR035466">
    <property type="entry name" value="GlmS/AgaS_SIS"/>
</dbReference>
<dbReference type="PANTHER" id="PTHR10937">
    <property type="entry name" value="GLUCOSAMINE--FRUCTOSE-6-PHOSPHATE AMINOTRANSFERASE, ISOMERIZING"/>
    <property type="match status" value="1"/>
</dbReference>
<dbReference type="SUPFAM" id="SSF56235">
    <property type="entry name" value="N-terminal nucleophile aminohydrolases (Ntn hydrolases)"/>
    <property type="match status" value="1"/>
</dbReference>
<dbReference type="SUPFAM" id="SSF53697">
    <property type="entry name" value="SIS domain"/>
    <property type="match status" value="1"/>
</dbReference>
<dbReference type="InterPro" id="IPR047084">
    <property type="entry name" value="GFAT_N"/>
</dbReference>
<evidence type="ECO:0000313" key="11">
    <source>
        <dbReference type="EMBL" id="PTG67695.1"/>
    </source>
</evidence>
<dbReference type="InterPro" id="IPR035490">
    <property type="entry name" value="GlmS/FrlB_SIS"/>
</dbReference>
<dbReference type="Pfam" id="PF13522">
    <property type="entry name" value="GATase_6"/>
    <property type="match status" value="1"/>
</dbReference>
<comment type="catalytic activity">
    <reaction evidence="1 8">
        <text>D-fructose 6-phosphate + L-glutamine = D-glucosamine 6-phosphate + L-glutamate</text>
        <dbReference type="Rhea" id="RHEA:13237"/>
        <dbReference type="ChEBI" id="CHEBI:29985"/>
        <dbReference type="ChEBI" id="CHEBI:58359"/>
        <dbReference type="ChEBI" id="CHEBI:58725"/>
        <dbReference type="ChEBI" id="CHEBI:61527"/>
        <dbReference type="EC" id="2.6.1.16"/>
    </reaction>
</comment>
<dbReference type="Gene3D" id="3.40.50.10490">
    <property type="entry name" value="Glucose-6-phosphate isomerase like protein, domain 1"/>
    <property type="match status" value="2"/>
</dbReference>
<keyword evidence="12" id="KW-1185">Reference proteome</keyword>